<protein>
    <recommendedName>
        <fullName evidence="1">RNA helicase</fullName>
        <ecNumber evidence="1">3.6.4.13</ecNumber>
    </recommendedName>
</protein>
<dbReference type="GO" id="GO:0016787">
    <property type="term" value="F:hydrolase activity"/>
    <property type="evidence" value="ECO:0007669"/>
    <property type="project" value="UniProtKB-KW"/>
</dbReference>
<dbReference type="InterPro" id="IPR059023">
    <property type="entry name" value="RNA_hel_CTD"/>
</dbReference>
<dbReference type="Gene3D" id="3.40.50.300">
    <property type="entry name" value="P-loop containing nucleotide triphosphate hydrolases"/>
    <property type="match status" value="2"/>
</dbReference>
<feature type="compositionally biased region" description="Basic and acidic residues" evidence="7">
    <location>
        <begin position="19"/>
        <end position="30"/>
    </location>
</feature>
<dbReference type="SMART" id="SM00490">
    <property type="entry name" value="HELICc"/>
    <property type="match status" value="1"/>
</dbReference>
<dbReference type="InterPro" id="IPR027417">
    <property type="entry name" value="P-loop_NTPase"/>
</dbReference>
<dbReference type="GO" id="GO:0002151">
    <property type="term" value="F:G-quadruplex RNA binding"/>
    <property type="evidence" value="ECO:0007669"/>
    <property type="project" value="TreeGrafter"/>
</dbReference>
<evidence type="ECO:0000256" key="7">
    <source>
        <dbReference type="SAM" id="MobiDB-lite"/>
    </source>
</evidence>
<feature type="region of interest" description="Disordered" evidence="7">
    <location>
        <begin position="1"/>
        <end position="65"/>
    </location>
</feature>
<dbReference type="EC" id="3.6.4.13" evidence="1"/>
<dbReference type="InterPro" id="IPR011709">
    <property type="entry name" value="DEAD-box_helicase_OB_fold"/>
</dbReference>
<evidence type="ECO:0000256" key="5">
    <source>
        <dbReference type="ARBA" id="ARBA00022840"/>
    </source>
</evidence>
<dbReference type="FunFam" id="1.20.120.1080:FF:000002">
    <property type="entry name" value="Putative ATP-dependent RNA helicase DHX36"/>
    <property type="match status" value="1"/>
</dbReference>
<dbReference type="AlphaFoldDB" id="A0A3B4FHU3"/>
<dbReference type="Gene3D" id="1.20.120.1080">
    <property type="match status" value="1"/>
</dbReference>
<accession>A0A3B4FHU3</accession>
<dbReference type="InterPro" id="IPR048333">
    <property type="entry name" value="HA2_WH"/>
</dbReference>
<dbReference type="STRING" id="303518.ENSPNYP00000010150"/>
<dbReference type="Pfam" id="PF04408">
    <property type="entry name" value="WHD_HA2"/>
    <property type="match status" value="1"/>
</dbReference>
<evidence type="ECO:0000256" key="6">
    <source>
        <dbReference type="ARBA" id="ARBA00047984"/>
    </source>
</evidence>
<proteinExistence type="predicted"/>
<keyword evidence="5" id="KW-0067">ATP-binding</keyword>
<dbReference type="PROSITE" id="PS51194">
    <property type="entry name" value="HELICASE_CTER"/>
    <property type="match status" value="1"/>
</dbReference>
<dbReference type="PANTHER" id="PTHR18934">
    <property type="entry name" value="ATP-DEPENDENT RNA HELICASE"/>
    <property type="match status" value="1"/>
</dbReference>
<dbReference type="GO" id="GO:0003724">
    <property type="term" value="F:RNA helicase activity"/>
    <property type="evidence" value="ECO:0007669"/>
    <property type="project" value="UniProtKB-EC"/>
</dbReference>
<keyword evidence="3" id="KW-0378">Hydrolase</keyword>
<dbReference type="InterPro" id="IPR007502">
    <property type="entry name" value="Helicase-assoc_dom"/>
</dbReference>
<feature type="region of interest" description="Disordered" evidence="7">
    <location>
        <begin position="127"/>
        <end position="160"/>
    </location>
</feature>
<dbReference type="Ensembl" id="ENSPNYT00000010400.1">
    <property type="protein sequence ID" value="ENSPNYP00000010150.1"/>
    <property type="gene ID" value="ENSPNYG00000007679.1"/>
</dbReference>
<dbReference type="GeneTree" id="ENSGT00940000156903"/>
<dbReference type="Pfam" id="PF00271">
    <property type="entry name" value="Helicase_C"/>
    <property type="match status" value="1"/>
</dbReference>
<dbReference type="GO" id="GO:0003678">
    <property type="term" value="F:DNA helicase activity"/>
    <property type="evidence" value="ECO:0007669"/>
    <property type="project" value="TreeGrafter"/>
</dbReference>
<evidence type="ECO:0000256" key="1">
    <source>
        <dbReference type="ARBA" id="ARBA00012552"/>
    </source>
</evidence>
<evidence type="ECO:0000256" key="3">
    <source>
        <dbReference type="ARBA" id="ARBA00022801"/>
    </source>
</evidence>
<evidence type="ECO:0000259" key="8">
    <source>
        <dbReference type="PROSITE" id="PS51194"/>
    </source>
</evidence>
<dbReference type="Pfam" id="PF21010">
    <property type="entry name" value="HA2_C"/>
    <property type="match status" value="1"/>
</dbReference>
<keyword evidence="2" id="KW-0547">Nucleotide-binding</keyword>
<evidence type="ECO:0000256" key="2">
    <source>
        <dbReference type="ARBA" id="ARBA00022741"/>
    </source>
</evidence>
<organism evidence="9">
    <name type="scientific">Pundamilia nyererei</name>
    <dbReference type="NCBI Taxonomy" id="303518"/>
    <lineage>
        <taxon>Eukaryota</taxon>
        <taxon>Metazoa</taxon>
        <taxon>Chordata</taxon>
        <taxon>Craniata</taxon>
        <taxon>Vertebrata</taxon>
        <taxon>Euteleostomi</taxon>
        <taxon>Actinopterygii</taxon>
        <taxon>Neopterygii</taxon>
        <taxon>Teleostei</taxon>
        <taxon>Neoteleostei</taxon>
        <taxon>Acanthomorphata</taxon>
        <taxon>Ovalentaria</taxon>
        <taxon>Cichlomorphae</taxon>
        <taxon>Cichliformes</taxon>
        <taxon>Cichlidae</taxon>
        <taxon>African cichlids</taxon>
        <taxon>Pseudocrenilabrinae</taxon>
        <taxon>Haplochromini</taxon>
        <taxon>Pundamilia</taxon>
    </lineage>
</organism>
<dbReference type="GO" id="GO:0005524">
    <property type="term" value="F:ATP binding"/>
    <property type="evidence" value="ECO:0007669"/>
    <property type="project" value="UniProtKB-KW"/>
</dbReference>
<dbReference type="SMART" id="SM00847">
    <property type="entry name" value="HA2"/>
    <property type="match status" value="1"/>
</dbReference>
<evidence type="ECO:0000256" key="4">
    <source>
        <dbReference type="ARBA" id="ARBA00022806"/>
    </source>
</evidence>
<dbReference type="SUPFAM" id="SSF52540">
    <property type="entry name" value="P-loop containing nucleoside triphosphate hydrolases"/>
    <property type="match status" value="1"/>
</dbReference>
<feature type="compositionally biased region" description="Basic and acidic residues" evidence="7">
    <location>
        <begin position="44"/>
        <end position="64"/>
    </location>
</feature>
<reference evidence="9" key="1">
    <citation type="submission" date="2023-09" db="UniProtKB">
        <authorList>
            <consortium name="Ensembl"/>
        </authorList>
    </citation>
    <scope>IDENTIFICATION</scope>
</reference>
<dbReference type="PANTHER" id="PTHR18934:SF237">
    <property type="entry name" value="ATP-DEPENDENT DNA_RNA HELICASE DHX36"/>
    <property type="match status" value="1"/>
</dbReference>
<keyword evidence="4" id="KW-0347">Helicase</keyword>
<dbReference type="SMART" id="SM00487">
    <property type="entry name" value="DEXDc"/>
    <property type="match status" value="1"/>
</dbReference>
<feature type="domain" description="Helicase C-terminal" evidence="8">
    <location>
        <begin position="421"/>
        <end position="587"/>
    </location>
</feature>
<dbReference type="Pfam" id="PF07717">
    <property type="entry name" value="OB_NTP_bind"/>
    <property type="match status" value="1"/>
</dbReference>
<dbReference type="GO" id="GO:0005737">
    <property type="term" value="C:cytoplasm"/>
    <property type="evidence" value="ECO:0007669"/>
    <property type="project" value="TreeGrafter"/>
</dbReference>
<dbReference type="Pfam" id="PF26026">
    <property type="entry name" value="RNA_hel_CTD"/>
    <property type="match status" value="1"/>
</dbReference>
<dbReference type="CDD" id="cd18791">
    <property type="entry name" value="SF2_C_RHA"/>
    <property type="match status" value="1"/>
</dbReference>
<dbReference type="InterPro" id="IPR014001">
    <property type="entry name" value="Helicase_ATP-bd"/>
</dbReference>
<name>A0A3B4FHU3_9CICH</name>
<dbReference type="GO" id="GO:0051880">
    <property type="term" value="F:G-quadruplex DNA binding"/>
    <property type="evidence" value="ECO:0007669"/>
    <property type="project" value="TreeGrafter"/>
</dbReference>
<dbReference type="InterPro" id="IPR001650">
    <property type="entry name" value="Helicase_C-like"/>
</dbReference>
<dbReference type="GO" id="GO:0005634">
    <property type="term" value="C:nucleus"/>
    <property type="evidence" value="ECO:0007669"/>
    <property type="project" value="TreeGrafter"/>
</dbReference>
<sequence>MSYGYGGGGGRRGRRGGRGHRDDSRERWERGGGGGSRGNMSEFDPDRGGGGQRDRPPPHLKGREIGLWYARYGAVRRKQADRRSRAVVQMDEAREQHITKLLNSVQNDHYFDGDLPEEEKTKTEVKWEEEEGSPGQKKATGFPGNIGSVKDEPPDQWDEEDQEEEVAKPVFKDKDLEFLHQEVVRERSLDDYLKRDLQSKKSDGKYKEMLKFREKLPSYGKKEELVTLINSNRVLVVSGETGCGKTTQVTQFILDDYINRGMGSMCRVVCTQPRRISAISVAERVAAERAESVGNGNSCGYQIRLQSRLPRRQGSILYCTTGIILQWLRSDPCFCSKHNYSCEGLCFANLTLTKFFGCKFLSNNCFKIFKTIPQHNRMEIRCSKQETEDSGALMLPCPCPVFYRYSDTTIEALEILDRDEKIDLDLILALIRYIVLNEESVFLPGCVFSFVSCCISDRFVIIPLHSLMPTVNQTQVFKRPPPGVRKIVIATNIAETSITIDDVVYVIDGGKIKETNFDTSNNISTMMAEWVSLANAKQRKGRAGRVCPGKCYHLYNGLRASLLDAYQLPEIMRTPLEELCLQIKILKLGSIGRFLEKALDRPTEKAVSLAIKNLTELNALDQRENLTALGFHLARLPVEPHIGKLILFGALLGCLDPVLTIAASLSFKDPFFIPLGKEKMADMRRKALSRNSKSDHLTIVNAFQGWEDAKQRGGRYEREYCWDNFLSANTLQMLQNMKGQFAEHLMHAGFVSSNDPKDPKSNVNSGNEKLIKAVIVAGLYPKVAMIRPSHSKKRPGVKVYTQADGKVCIHPKSVNAEETEFNYTWLIYHLKMRTSSIFLYDCTEVSPFSLLFFGGDITIQKDEDQETIAVDQWIVFRSPARIAHLVKSLKKELDSLLQDKICNPAPVDWQNRQSKDCAVITAIIDLITTQEKPTGSSRGYGRTWASAPRGEHVYFNDEDDDDD</sequence>
<evidence type="ECO:0000313" key="9">
    <source>
        <dbReference type="Ensembl" id="ENSPNYP00000010150.1"/>
    </source>
</evidence>
<comment type="catalytic activity">
    <reaction evidence="6">
        <text>ATP + H2O = ADP + phosphate + H(+)</text>
        <dbReference type="Rhea" id="RHEA:13065"/>
        <dbReference type="ChEBI" id="CHEBI:15377"/>
        <dbReference type="ChEBI" id="CHEBI:15378"/>
        <dbReference type="ChEBI" id="CHEBI:30616"/>
        <dbReference type="ChEBI" id="CHEBI:43474"/>
        <dbReference type="ChEBI" id="CHEBI:456216"/>
        <dbReference type="EC" id="3.6.4.13"/>
    </reaction>
</comment>
<feature type="compositionally biased region" description="Gly residues" evidence="7">
    <location>
        <begin position="1"/>
        <end position="10"/>
    </location>
</feature>